<protein>
    <submittedName>
        <fullName evidence="1">Uncharacterized protein</fullName>
    </submittedName>
</protein>
<sequence length="293" mass="33708">MFNETLPDISQNGSEIDLRVWKEVGETISAYLQVLERLYPEMASAGLWLARIPSYNYAGNSFETQEQALLCLIVNCTYYDKSEKPLQKDEIEARYTVRFDEGAQQKFVDAVEEIWVKFELHLNIIDSLAGWEEDLGLSTFNGLKLLFSELDGLEKIEKTLKFVIFGIDALNPPLQLTYSTRLNYIPTPQEAVRDMCHWKYFHNCKKTLNKWEKLTPGPFGDCKCNEEAELIEVKTCVASCVLTRGYKPCDPQKDDIPPEAHTRNELKEAVRDYKDGKIRATDLVKTFLGWLGR</sequence>
<reference evidence="1 2" key="1">
    <citation type="submission" date="2020-01" db="EMBL/GenBank/DDBJ databases">
        <authorList>
            <person name="Palmer J.M."/>
        </authorList>
    </citation>
    <scope>NUCLEOTIDE SEQUENCE [LARGE SCALE GENOMIC DNA]</scope>
    <source>
        <strain evidence="1 2">TWF970</strain>
    </source>
</reference>
<accession>A0A7C8RA01</accession>
<dbReference type="AlphaFoldDB" id="A0A7C8RA01"/>
<name>A0A7C8RA01_ORBOL</name>
<evidence type="ECO:0000313" key="1">
    <source>
        <dbReference type="EMBL" id="KAF3274730.1"/>
    </source>
</evidence>
<gene>
    <name evidence="1" type="ORF">TWF970_007713</name>
</gene>
<dbReference type="OrthoDB" id="5351148at2759"/>
<dbReference type="EMBL" id="JAABOJ010000042">
    <property type="protein sequence ID" value="KAF3274730.1"/>
    <property type="molecule type" value="Genomic_DNA"/>
</dbReference>
<evidence type="ECO:0000313" key="2">
    <source>
        <dbReference type="Proteomes" id="UP000474640"/>
    </source>
</evidence>
<dbReference type="Proteomes" id="UP000474640">
    <property type="component" value="Unassembled WGS sequence"/>
</dbReference>
<comment type="caution">
    <text evidence="1">The sequence shown here is derived from an EMBL/GenBank/DDBJ whole genome shotgun (WGS) entry which is preliminary data.</text>
</comment>
<organism evidence="1 2">
    <name type="scientific">Orbilia oligospora</name>
    <name type="common">Nematode-trapping fungus</name>
    <name type="synonym">Arthrobotrys oligospora</name>
    <dbReference type="NCBI Taxonomy" id="2813651"/>
    <lineage>
        <taxon>Eukaryota</taxon>
        <taxon>Fungi</taxon>
        <taxon>Dikarya</taxon>
        <taxon>Ascomycota</taxon>
        <taxon>Pezizomycotina</taxon>
        <taxon>Orbiliomycetes</taxon>
        <taxon>Orbiliales</taxon>
        <taxon>Orbiliaceae</taxon>
        <taxon>Orbilia</taxon>
    </lineage>
</organism>
<proteinExistence type="predicted"/>